<dbReference type="Proteomes" id="UP000788993">
    <property type="component" value="Unassembled WGS sequence"/>
</dbReference>
<keyword evidence="2" id="KW-1185">Reference proteome</keyword>
<reference evidence="1" key="2">
    <citation type="submission" date="2021-01" db="EMBL/GenBank/DDBJ databases">
        <authorList>
            <person name="Schikora-Tamarit M.A."/>
        </authorList>
    </citation>
    <scope>NUCLEOTIDE SEQUENCE</scope>
    <source>
        <strain evidence="1">NCAIM Y.01608</strain>
    </source>
</reference>
<evidence type="ECO:0000313" key="2">
    <source>
        <dbReference type="Proteomes" id="UP000788993"/>
    </source>
</evidence>
<comment type="caution">
    <text evidence="1">The sequence shown here is derived from an EMBL/GenBank/DDBJ whole genome shotgun (WGS) entry which is preliminary data.</text>
</comment>
<accession>A0A9P8NW49</accession>
<proteinExistence type="predicted"/>
<dbReference type="AlphaFoldDB" id="A0A9P8NW49"/>
<reference evidence="1" key="1">
    <citation type="journal article" date="2021" name="Open Biol.">
        <title>Shared evolutionary footprints suggest mitochondrial oxidative damage underlies multiple complex I losses in fungi.</title>
        <authorList>
            <person name="Schikora-Tamarit M.A."/>
            <person name="Marcet-Houben M."/>
            <person name="Nosek J."/>
            <person name="Gabaldon T."/>
        </authorList>
    </citation>
    <scope>NUCLEOTIDE SEQUENCE</scope>
    <source>
        <strain evidence="1">NCAIM Y.01608</strain>
    </source>
</reference>
<name>A0A9P8NW49_9ASCO</name>
<protein>
    <submittedName>
        <fullName evidence="1">Uncharacterized protein</fullName>
    </submittedName>
</protein>
<sequence>MLVNTSQVPNIIMLFGTVRIRWGVRPPYIDAKPSSLMTSLKHWIRPVYLGLPSCDGACLSRVLTTSCGYVIRLATNLATPADPDRANQSIISLGFLPSFCILSDRR</sequence>
<gene>
    <name evidence="1" type="ORF">OGATHE_004942</name>
</gene>
<evidence type="ECO:0000313" key="1">
    <source>
        <dbReference type="EMBL" id="KAH3660610.1"/>
    </source>
</evidence>
<dbReference type="EMBL" id="JAEUBD010001468">
    <property type="protein sequence ID" value="KAH3660610.1"/>
    <property type="molecule type" value="Genomic_DNA"/>
</dbReference>
<organism evidence="1 2">
    <name type="scientific">Ogataea polymorpha</name>
    <dbReference type="NCBI Taxonomy" id="460523"/>
    <lineage>
        <taxon>Eukaryota</taxon>
        <taxon>Fungi</taxon>
        <taxon>Dikarya</taxon>
        <taxon>Ascomycota</taxon>
        <taxon>Saccharomycotina</taxon>
        <taxon>Pichiomycetes</taxon>
        <taxon>Pichiales</taxon>
        <taxon>Pichiaceae</taxon>
        <taxon>Ogataea</taxon>
    </lineage>
</organism>